<dbReference type="AlphaFoldDB" id="A0AAV3U5Z2"/>
<evidence type="ECO:0000313" key="4">
    <source>
        <dbReference type="EMBL" id="GAA4950919.1"/>
    </source>
</evidence>
<accession>A0AAV3U5Z2</accession>
<dbReference type="EMBL" id="BAABLX010000029">
    <property type="protein sequence ID" value="GAA4950919.1"/>
    <property type="molecule type" value="Genomic_DNA"/>
</dbReference>
<gene>
    <name evidence="4" type="ORF">GCM10025791_34100</name>
</gene>
<dbReference type="SUPFAM" id="SSF51735">
    <property type="entry name" value="NAD(P)-binding Rossmann-fold domains"/>
    <property type="match status" value="1"/>
</dbReference>
<protein>
    <recommendedName>
        <fullName evidence="3">Thioester reductase (TE) domain-containing protein</fullName>
    </recommendedName>
</protein>
<feature type="domain" description="Thioester reductase (TE)" evidence="3">
    <location>
        <begin position="15"/>
        <end position="255"/>
    </location>
</feature>
<proteinExistence type="predicted"/>
<name>A0AAV3U5Z2_9ALTE</name>
<dbReference type="Gene3D" id="3.40.50.720">
    <property type="entry name" value="NAD(P)-binding Rossmann-like Domain"/>
    <property type="match status" value="1"/>
</dbReference>
<dbReference type="Pfam" id="PF07993">
    <property type="entry name" value="NAD_binding_4"/>
    <property type="match status" value="1"/>
</dbReference>
<dbReference type="PANTHER" id="PTHR44845:SF6">
    <property type="entry name" value="BETA-ALANINE-ACTIVATING ENZYME"/>
    <property type="match status" value="1"/>
</dbReference>
<evidence type="ECO:0000259" key="3">
    <source>
        <dbReference type="Pfam" id="PF07993"/>
    </source>
</evidence>
<dbReference type="RefSeq" id="WP_345425158.1">
    <property type="nucleotide sequence ID" value="NZ_AP031496.1"/>
</dbReference>
<dbReference type="InterPro" id="IPR036291">
    <property type="entry name" value="NAD(P)-bd_dom_sf"/>
</dbReference>
<dbReference type="PANTHER" id="PTHR44845">
    <property type="entry name" value="CARRIER DOMAIN-CONTAINING PROTEIN"/>
    <property type="match status" value="1"/>
</dbReference>
<dbReference type="InterPro" id="IPR013120">
    <property type="entry name" value="FAR_NAD-bd"/>
</dbReference>
<sequence length="410" mass="46400">MSYQGKTSVNNIFMTGATGVMGARLLLEMLRTTDAMVYCLSRAKSAADAAERINALVDVYDTVQDSKDQRWRIVPVLGNLIEPQFGLAEDVYQELTESTDIVYHCAANVSLIASFKKLKPTNVDAVATMVEFCLCGQIPLIFVSSFSVIGDDLYHDVTMLETELDRGQNFPDLNYERSKFEAETLIHNASERGLNWAIVRPGNIWGDSQTGAYPLFETKVKGIYYEIIKTLVETGLTYTSEENFDISPVDYVSQATLFVGLNIHQTNHQTYHLTSRAPITYNQLVQGVRNKGYRIDEVPSEDYFSAIKDTRIMRDGKVYRSMFTDFAGMLMNEFEDLDLTEKGRWDTSAITGLLAGTFVQYPDFDQTIMNRYLDYCEQRGWINSVASQGPQAEILSQDDDDDEDYFIGQR</sequence>
<organism evidence="4 5">
    <name type="scientific">Halioxenophilus aromaticivorans</name>
    <dbReference type="NCBI Taxonomy" id="1306992"/>
    <lineage>
        <taxon>Bacteria</taxon>
        <taxon>Pseudomonadati</taxon>
        <taxon>Pseudomonadota</taxon>
        <taxon>Gammaproteobacteria</taxon>
        <taxon>Alteromonadales</taxon>
        <taxon>Alteromonadaceae</taxon>
        <taxon>Halioxenophilus</taxon>
    </lineage>
</organism>
<evidence type="ECO:0000256" key="2">
    <source>
        <dbReference type="ARBA" id="ARBA00022553"/>
    </source>
</evidence>
<reference evidence="5" key="1">
    <citation type="journal article" date="2019" name="Int. J. Syst. Evol. Microbiol.">
        <title>The Global Catalogue of Microorganisms (GCM) 10K type strain sequencing project: providing services to taxonomists for standard genome sequencing and annotation.</title>
        <authorList>
            <consortium name="The Broad Institute Genomics Platform"/>
            <consortium name="The Broad Institute Genome Sequencing Center for Infectious Disease"/>
            <person name="Wu L."/>
            <person name="Ma J."/>
        </authorList>
    </citation>
    <scope>NUCLEOTIDE SEQUENCE [LARGE SCALE GENOMIC DNA]</scope>
    <source>
        <strain evidence="5">JCM 19134</strain>
    </source>
</reference>
<evidence type="ECO:0000313" key="5">
    <source>
        <dbReference type="Proteomes" id="UP001409585"/>
    </source>
</evidence>
<dbReference type="Proteomes" id="UP001409585">
    <property type="component" value="Unassembled WGS sequence"/>
</dbReference>
<dbReference type="CDD" id="cd05235">
    <property type="entry name" value="SDR_e1"/>
    <property type="match status" value="1"/>
</dbReference>
<keyword evidence="2" id="KW-0597">Phosphoprotein</keyword>
<comment type="caution">
    <text evidence="4">The sequence shown here is derived from an EMBL/GenBank/DDBJ whole genome shotgun (WGS) entry which is preliminary data.</text>
</comment>
<dbReference type="InterPro" id="IPR010080">
    <property type="entry name" value="Thioester_reductase-like_dom"/>
</dbReference>
<dbReference type="NCBIfam" id="TIGR01746">
    <property type="entry name" value="Thioester-redct"/>
    <property type="match status" value="1"/>
</dbReference>
<evidence type="ECO:0000256" key="1">
    <source>
        <dbReference type="ARBA" id="ARBA00022450"/>
    </source>
</evidence>
<keyword evidence="5" id="KW-1185">Reference proteome</keyword>
<keyword evidence="1" id="KW-0596">Phosphopantetheine</keyword>